<comment type="caution">
    <text evidence="1">The sequence shown here is derived from an EMBL/GenBank/DDBJ whole genome shotgun (WGS) entry which is preliminary data.</text>
</comment>
<organism evidence="1">
    <name type="scientific">bioreactor metagenome</name>
    <dbReference type="NCBI Taxonomy" id="1076179"/>
    <lineage>
        <taxon>unclassified sequences</taxon>
        <taxon>metagenomes</taxon>
        <taxon>ecological metagenomes</taxon>
    </lineage>
</organism>
<gene>
    <name evidence="1" type="ORF">SDC9_98595</name>
</gene>
<sequence>MGSVRYKKYDCRPGGLGAGGIHRLDLDNVLAKRISGAGFRKSAVPHIGDGVAVLVGGGCRNGHRRAGAYAVARG</sequence>
<evidence type="ECO:0000313" key="1">
    <source>
        <dbReference type="EMBL" id="MPM51844.1"/>
    </source>
</evidence>
<name>A0A645AQG8_9ZZZZ</name>
<dbReference type="EMBL" id="VSSQ01013596">
    <property type="protein sequence ID" value="MPM51844.1"/>
    <property type="molecule type" value="Genomic_DNA"/>
</dbReference>
<accession>A0A645AQG8</accession>
<reference evidence="1" key="1">
    <citation type="submission" date="2019-08" db="EMBL/GenBank/DDBJ databases">
        <authorList>
            <person name="Kucharzyk K."/>
            <person name="Murdoch R.W."/>
            <person name="Higgins S."/>
            <person name="Loffler F."/>
        </authorList>
    </citation>
    <scope>NUCLEOTIDE SEQUENCE</scope>
</reference>
<dbReference type="AlphaFoldDB" id="A0A645AQG8"/>
<proteinExistence type="predicted"/>
<protein>
    <submittedName>
        <fullName evidence="1">Uncharacterized protein</fullName>
    </submittedName>
</protein>